<dbReference type="Pfam" id="PF13518">
    <property type="entry name" value="HTH_28"/>
    <property type="match status" value="2"/>
</dbReference>
<dbReference type="SUPFAM" id="SSF48295">
    <property type="entry name" value="TrpR-like"/>
    <property type="match status" value="1"/>
</dbReference>
<organism evidence="4 5">
    <name type="scientific">Parafannyhessea umbonata</name>
    <dbReference type="NCBI Taxonomy" id="604330"/>
    <lineage>
        <taxon>Bacteria</taxon>
        <taxon>Bacillati</taxon>
        <taxon>Actinomycetota</taxon>
        <taxon>Coriobacteriia</taxon>
        <taxon>Coriobacteriales</taxon>
        <taxon>Atopobiaceae</taxon>
        <taxon>Parafannyhessea</taxon>
    </lineage>
</organism>
<dbReference type="InterPro" id="IPR010921">
    <property type="entry name" value="Trp_repressor/repl_initiator"/>
</dbReference>
<protein>
    <submittedName>
        <fullName evidence="4">Transposase and inactivated derivatives</fullName>
    </submittedName>
</protein>
<dbReference type="InterPro" id="IPR052057">
    <property type="entry name" value="IS150/IS1296_orfA-like"/>
</dbReference>
<dbReference type="Gene3D" id="1.10.10.10">
    <property type="entry name" value="Winged helix-like DNA-binding domain superfamily/Winged helix DNA-binding domain"/>
    <property type="match status" value="2"/>
</dbReference>
<dbReference type="InterPro" id="IPR055247">
    <property type="entry name" value="InsJ-like_HTH"/>
</dbReference>
<dbReference type="PANTHER" id="PTHR33795">
    <property type="entry name" value="INSERTION ELEMENT IS150 PROTEIN INSJ"/>
    <property type="match status" value="1"/>
</dbReference>
<dbReference type="EMBL" id="FNWT01000022">
    <property type="protein sequence ID" value="SEH71670.1"/>
    <property type="molecule type" value="Genomic_DNA"/>
</dbReference>
<proteinExistence type="inferred from homology"/>
<dbReference type="InterPro" id="IPR036388">
    <property type="entry name" value="WH-like_DNA-bd_sf"/>
</dbReference>
<feature type="region of interest" description="Disordered" evidence="2">
    <location>
        <begin position="104"/>
        <end position="138"/>
    </location>
</feature>
<evidence type="ECO:0000313" key="4">
    <source>
        <dbReference type="EMBL" id="SEH71670.1"/>
    </source>
</evidence>
<name>A0A1H6K8R5_9ACTN</name>
<accession>A0A1H6K8R5</accession>
<dbReference type="Proteomes" id="UP000199135">
    <property type="component" value="Unassembled WGS sequence"/>
</dbReference>
<keyword evidence="5" id="KW-1185">Reference proteome</keyword>
<dbReference type="PANTHER" id="PTHR33795:SF1">
    <property type="entry name" value="INSERTION ELEMENT IS150 PROTEIN INSJ"/>
    <property type="match status" value="1"/>
</dbReference>
<comment type="similarity">
    <text evidence="1">Belongs to the IS150/IS1296 orfA family.</text>
</comment>
<evidence type="ECO:0000313" key="5">
    <source>
        <dbReference type="Proteomes" id="UP000199135"/>
    </source>
</evidence>
<feature type="domain" description="Insertion element IS150 protein InsJ-like helix-turn-helix" evidence="3">
    <location>
        <begin position="71"/>
        <end position="122"/>
    </location>
</feature>
<feature type="domain" description="Insertion element IS150 protein InsJ-like helix-turn-helix" evidence="3">
    <location>
        <begin position="17"/>
        <end position="56"/>
    </location>
</feature>
<comment type="caution">
    <text evidence="4">The sequence shown here is derived from an EMBL/GenBank/DDBJ whole genome shotgun (WGS) entry which is preliminary data.</text>
</comment>
<evidence type="ECO:0000256" key="1">
    <source>
        <dbReference type="ARBA" id="ARBA00038232"/>
    </source>
</evidence>
<evidence type="ECO:0000259" key="3">
    <source>
        <dbReference type="Pfam" id="PF13518"/>
    </source>
</evidence>
<gene>
    <name evidence="4" type="ORF">SAMN05216447_1222</name>
</gene>
<evidence type="ECO:0000256" key="2">
    <source>
        <dbReference type="SAM" id="MobiDB-lite"/>
    </source>
</evidence>
<reference evidence="4 5" key="1">
    <citation type="submission" date="2016-10" db="EMBL/GenBank/DDBJ databases">
        <authorList>
            <person name="Varghese N."/>
            <person name="Submissions S."/>
        </authorList>
    </citation>
    <scope>NUCLEOTIDE SEQUENCE [LARGE SCALE GENOMIC DNA]</scope>
    <source>
        <strain evidence="4 5">WCP15</strain>
    </source>
</reference>
<sequence>MTRRTLYDAATRSKATELYDAGNGVKAISSLIGVPYEAVRKWIDTYRSVGIEGLTDMGKKYAVYSYETKVAAARAVVDEGMTKPEAMERFGIASTTPLKDWMKAYREGGPEALRPKPKGRPRGSGSQPRETTREQELERRIQKLEAENAYLKKSIALKAEKRSRTARRRSS</sequence>